<organism evidence="8">
    <name type="scientific">hydrothermal vent metagenome</name>
    <dbReference type="NCBI Taxonomy" id="652676"/>
    <lineage>
        <taxon>unclassified sequences</taxon>
        <taxon>metagenomes</taxon>
        <taxon>ecological metagenomes</taxon>
    </lineage>
</organism>
<dbReference type="InterPro" id="IPR045864">
    <property type="entry name" value="aa-tRNA-synth_II/BPL/LPL"/>
</dbReference>
<dbReference type="AlphaFoldDB" id="A0A3B0ZQ38"/>
<dbReference type="PANTHER" id="PTHR22594:SF5">
    <property type="entry name" value="ASPARTATE--TRNA LIGASE, MITOCHONDRIAL"/>
    <property type="match status" value="1"/>
</dbReference>
<dbReference type="Gene3D" id="3.30.930.10">
    <property type="entry name" value="Bira Bifunctional Protein, Domain 2"/>
    <property type="match status" value="1"/>
</dbReference>
<dbReference type="EC" id="6.1.1.12" evidence="8"/>
<protein>
    <submittedName>
        <fullName evidence="8">Aspartyl-tRNA synthetase @ Aspartyl-tRNA(Asn) synthetase</fullName>
        <ecNumber evidence="8">6.1.1.12</ecNumber>
        <ecNumber evidence="8">6.1.1.23</ecNumber>
    </submittedName>
</protein>
<accession>A0A3B0ZQ38</accession>
<evidence type="ECO:0000313" key="8">
    <source>
        <dbReference type="EMBL" id="VAW95685.1"/>
    </source>
</evidence>
<evidence type="ECO:0000256" key="3">
    <source>
        <dbReference type="ARBA" id="ARBA00022741"/>
    </source>
</evidence>
<dbReference type="GO" id="GO:0005737">
    <property type="term" value="C:cytoplasm"/>
    <property type="evidence" value="ECO:0007669"/>
    <property type="project" value="InterPro"/>
</dbReference>
<dbReference type="SUPFAM" id="SSF55681">
    <property type="entry name" value="Class II aaRS and biotin synthetases"/>
    <property type="match status" value="1"/>
</dbReference>
<keyword evidence="5" id="KW-0648">Protein biosynthesis</keyword>
<dbReference type="EC" id="6.1.1.23" evidence="8"/>
<sequence length="352" mass="40753">MRSHYCGHLNESHIDEEITLCGWVHRRRDHGGVIFIDLRDREGISQVVFDPDTVEAFASAETVRSEFVLRVKGRVRHRPKGTENPDMPTGMIEVLGKELEIFNRAETPPFQLDIDDDEVSEEHRLRYRYVDLRRPAMFRRLRLRADISRTLRDYLDGHGFLDIETPMLTKATPEGARDYLVPSRTHQGHFFALPQSPQLFKQLLMMSGMDRYYQVVRCFRDEDLRADRQPEFTQLDIEASFMDEEALMGLIEDMMRELFAKTLEVALPKPFPRMTYAEAMQRFGSDKPDLRISLELVDVDDLMSGVEFKVFAGPAQDPDGRVAALRLPQGCELTRKEIDDYTQYVGIYGARG</sequence>
<proteinExistence type="inferred from homology"/>
<dbReference type="SUPFAM" id="SSF55261">
    <property type="entry name" value="GAD domain-like"/>
    <property type="match status" value="1"/>
</dbReference>
<dbReference type="InterPro" id="IPR047089">
    <property type="entry name" value="Asp-tRNA-ligase_1_N"/>
</dbReference>
<dbReference type="PROSITE" id="PS50862">
    <property type="entry name" value="AA_TRNA_LIGASE_II"/>
    <property type="match status" value="1"/>
</dbReference>
<evidence type="ECO:0000256" key="6">
    <source>
        <dbReference type="ARBA" id="ARBA00023146"/>
    </source>
</evidence>
<name>A0A3B0ZQ38_9ZZZZ</name>
<keyword evidence="4" id="KW-0067">ATP-binding</keyword>
<keyword evidence="3" id="KW-0547">Nucleotide-binding</keyword>
<keyword evidence="6 8" id="KW-0030">Aminoacyl-tRNA synthetase</keyword>
<dbReference type="GO" id="GO:0050560">
    <property type="term" value="F:aspartate-tRNA(Asn) ligase activity"/>
    <property type="evidence" value="ECO:0007669"/>
    <property type="project" value="UniProtKB-EC"/>
</dbReference>
<feature type="domain" description="Aminoacyl-transfer RNA synthetases class-II family profile" evidence="7">
    <location>
        <begin position="141"/>
        <end position="292"/>
    </location>
</feature>
<feature type="non-terminal residue" evidence="8">
    <location>
        <position position="352"/>
    </location>
</feature>
<dbReference type="InterPro" id="IPR002312">
    <property type="entry name" value="Asp/Asn-tRNA-synth_IIb"/>
</dbReference>
<evidence type="ECO:0000259" key="7">
    <source>
        <dbReference type="PROSITE" id="PS50862"/>
    </source>
</evidence>
<dbReference type="GO" id="GO:0006422">
    <property type="term" value="P:aspartyl-tRNA aminoacylation"/>
    <property type="evidence" value="ECO:0007669"/>
    <property type="project" value="TreeGrafter"/>
</dbReference>
<dbReference type="InterPro" id="IPR004364">
    <property type="entry name" value="Aa-tRNA-synt_II"/>
</dbReference>
<dbReference type="PRINTS" id="PR01042">
    <property type="entry name" value="TRNASYNTHASP"/>
</dbReference>
<keyword evidence="2 8" id="KW-0436">Ligase</keyword>
<dbReference type="Gene3D" id="3.30.1360.30">
    <property type="entry name" value="GAD-like domain"/>
    <property type="match status" value="1"/>
</dbReference>
<dbReference type="EMBL" id="UOFU01000079">
    <property type="protein sequence ID" value="VAW95685.1"/>
    <property type="molecule type" value="Genomic_DNA"/>
</dbReference>
<dbReference type="InterPro" id="IPR004524">
    <property type="entry name" value="Asp-tRNA-ligase_1"/>
</dbReference>
<dbReference type="NCBIfam" id="TIGR00459">
    <property type="entry name" value="aspS_bact"/>
    <property type="match status" value="1"/>
</dbReference>
<dbReference type="SUPFAM" id="SSF50249">
    <property type="entry name" value="Nucleic acid-binding proteins"/>
    <property type="match status" value="1"/>
</dbReference>
<dbReference type="GO" id="GO:0004815">
    <property type="term" value="F:aspartate-tRNA ligase activity"/>
    <property type="evidence" value="ECO:0007669"/>
    <property type="project" value="UniProtKB-EC"/>
</dbReference>
<dbReference type="InterPro" id="IPR004365">
    <property type="entry name" value="NA-bd_OB_tRNA"/>
</dbReference>
<dbReference type="PANTHER" id="PTHR22594">
    <property type="entry name" value="ASPARTYL/LYSYL-TRNA SYNTHETASE"/>
    <property type="match status" value="1"/>
</dbReference>
<evidence type="ECO:0000256" key="1">
    <source>
        <dbReference type="ARBA" id="ARBA00006303"/>
    </source>
</evidence>
<dbReference type="Pfam" id="PF01336">
    <property type="entry name" value="tRNA_anti-codon"/>
    <property type="match status" value="1"/>
</dbReference>
<dbReference type="InterPro" id="IPR012340">
    <property type="entry name" value="NA-bd_OB-fold"/>
</dbReference>
<evidence type="ECO:0000256" key="2">
    <source>
        <dbReference type="ARBA" id="ARBA00022598"/>
    </source>
</evidence>
<dbReference type="Pfam" id="PF00152">
    <property type="entry name" value="tRNA-synt_2"/>
    <property type="match status" value="1"/>
</dbReference>
<comment type="similarity">
    <text evidence="1">Belongs to the class-II aminoacyl-tRNA synthetase family. Type 1 subfamily.</text>
</comment>
<dbReference type="GO" id="GO:0005524">
    <property type="term" value="F:ATP binding"/>
    <property type="evidence" value="ECO:0007669"/>
    <property type="project" value="UniProtKB-KW"/>
</dbReference>
<evidence type="ECO:0000256" key="4">
    <source>
        <dbReference type="ARBA" id="ARBA00022840"/>
    </source>
</evidence>
<dbReference type="CDD" id="cd04317">
    <property type="entry name" value="EcAspRS_like_N"/>
    <property type="match status" value="1"/>
</dbReference>
<evidence type="ECO:0000256" key="5">
    <source>
        <dbReference type="ARBA" id="ARBA00022917"/>
    </source>
</evidence>
<dbReference type="InterPro" id="IPR006195">
    <property type="entry name" value="aa-tRNA-synth_II"/>
</dbReference>
<dbReference type="NCBIfam" id="NF001750">
    <property type="entry name" value="PRK00476.1"/>
    <property type="match status" value="1"/>
</dbReference>
<gene>
    <name evidence="8" type="ORF">MNBD_GAMMA20-1066</name>
</gene>
<reference evidence="8" key="1">
    <citation type="submission" date="2018-06" db="EMBL/GenBank/DDBJ databases">
        <authorList>
            <person name="Zhirakovskaya E."/>
        </authorList>
    </citation>
    <scope>NUCLEOTIDE SEQUENCE</scope>
</reference>
<dbReference type="Gene3D" id="2.40.50.140">
    <property type="entry name" value="Nucleic acid-binding proteins"/>
    <property type="match status" value="1"/>
</dbReference>
<dbReference type="GO" id="GO:0003676">
    <property type="term" value="F:nucleic acid binding"/>
    <property type="evidence" value="ECO:0007669"/>
    <property type="project" value="InterPro"/>
</dbReference>
<dbReference type="InterPro" id="IPR004115">
    <property type="entry name" value="GAD-like_sf"/>
</dbReference>